<dbReference type="AlphaFoldDB" id="A0A0S4J9M8"/>
<accession>A0A0S4J9M8</accession>
<evidence type="ECO:0000313" key="1">
    <source>
        <dbReference type="EMBL" id="CUG86615.1"/>
    </source>
</evidence>
<dbReference type="VEuPathDB" id="TriTrypDB:BSAL_93935"/>
<gene>
    <name evidence="1" type="ORF">BSAL_93935</name>
</gene>
<sequence>MTLPQSATDAIKWLDRCNCSGRWGNAERFASSVDAVIVGAHRATSAKEVKLLATALYIAAVEETSSPSHRVVVTPAGRNALVAMSKYATTVDSVESLAKTLLYFITTPQSVEMLMTPLVRDALVALAKCASTPISVGYVSRAIRELLTNAARLNVIAVVATTSVRDALVTMATFATTATTVQCVSSAMTEMMRTLSSGEGANNILLVSQPVIDAMVTMSQFASSPGAVQYLNTAFMEAVTIVLSRSYTVDAASRKSMHARVANTRACDAIISLAKFATTPDAVICVTTTIYGVSTSFEKGSSFFVNEAFRDAFVTMAPYAILSADATRALCGAMLEVVKRNHCGDMFAVKEVMRVCGSLRRHASDSLSRQFAERLLSQLTECLTRKLMIRSLHGGGDQKSDDHDDATMITDMEAVLAGAEGAQRDDLVARMTSAIGYVTREKTNVALHERHQPVQAGVAVQKIRHDGDVVSPQALAAFAIGVMYRVSSSSTLLPAPLRAPEAALVGSGGCRQGDALGPLVIAYTTLHPLPKYQQDCGQQHRSSDAATLPVTLQCFMNDTIMTASNSNQLCFLRKFFQNFPHMTRP</sequence>
<organism evidence="1 2">
    <name type="scientific">Bodo saltans</name>
    <name type="common">Flagellated protozoan</name>
    <dbReference type="NCBI Taxonomy" id="75058"/>
    <lineage>
        <taxon>Eukaryota</taxon>
        <taxon>Discoba</taxon>
        <taxon>Euglenozoa</taxon>
        <taxon>Kinetoplastea</taxon>
        <taxon>Metakinetoplastina</taxon>
        <taxon>Eubodonida</taxon>
        <taxon>Bodonidae</taxon>
        <taxon>Bodo</taxon>
    </lineage>
</organism>
<reference evidence="2" key="1">
    <citation type="submission" date="2015-09" db="EMBL/GenBank/DDBJ databases">
        <authorList>
            <consortium name="Pathogen Informatics"/>
        </authorList>
    </citation>
    <scope>NUCLEOTIDE SEQUENCE [LARGE SCALE GENOMIC DNA]</scope>
    <source>
        <strain evidence="2">Lake Konstanz</strain>
    </source>
</reference>
<dbReference type="Proteomes" id="UP000051952">
    <property type="component" value="Unassembled WGS sequence"/>
</dbReference>
<dbReference type="EMBL" id="CYKH01001344">
    <property type="protein sequence ID" value="CUG86615.1"/>
    <property type="molecule type" value="Genomic_DNA"/>
</dbReference>
<keyword evidence="2" id="KW-1185">Reference proteome</keyword>
<proteinExistence type="predicted"/>
<protein>
    <submittedName>
        <fullName evidence="1">Uncharacterized protein</fullName>
    </submittedName>
</protein>
<evidence type="ECO:0000313" key="2">
    <source>
        <dbReference type="Proteomes" id="UP000051952"/>
    </source>
</evidence>
<name>A0A0S4J9M8_BODSA</name>